<gene>
    <name evidence="1" type="ORF">KEC93_21285</name>
</gene>
<protein>
    <submittedName>
        <fullName evidence="1">Uncharacterized protein</fullName>
    </submittedName>
</protein>
<accession>A0AB74VDF4</accession>
<dbReference type="EMBL" id="CP073653">
    <property type="protein sequence ID" value="QUN34432.1"/>
    <property type="molecule type" value="Genomic_DNA"/>
</dbReference>
<reference evidence="1" key="1">
    <citation type="submission" date="2021-04" db="EMBL/GenBank/DDBJ databases">
        <title>Complete genome sequence of the type strain Clostridium beijerinckii NRRL B-598.</title>
        <authorList>
            <person name="Sedlar K."/>
            <person name="Branska B."/>
            <person name="Bezdicek M."/>
            <person name="Nykrynova M."/>
            <person name="Lengerova M."/>
            <person name="Skutkova H."/>
            <person name="Patakova P."/>
        </authorList>
    </citation>
    <scope>NUCLEOTIDE SEQUENCE</scope>
    <source>
        <strain evidence="1">DSM 791</strain>
    </source>
</reference>
<evidence type="ECO:0000313" key="2">
    <source>
        <dbReference type="Proteomes" id="UP000679373"/>
    </source>
</evidence>
<evidence type="ECO:0000313" key="1">
    <source>
        <dbReference type="EMBL" id="QUN34432.1"/>
    </source>
</evidence>
<dbReference type="Proteomes" id="UP000679373">
    <property type="component" value="Chromosome"/>
</dbReference>
<name>A0AB74VDF4_CLOBE</name>
<proteinExistence type="predicted"/>
<dbReference type="AlphaFoldDB" id="A0AB74VDF4"/>
<dbReference type="RefSeq" id="WP_077868620.1">
    <property type="nucleotide sequence ID" value="NZ_BKAK01000058.1"/>
</dbReference>
<keyword evidence="2" id="KW-1185">Reference proteome</keyword>
<sequence length="386" mass="45333">MFNLNQINDTTIETFEKYLIKNLWVEDIEFPNKKIKLFRKIIDDEEYSLSLPAKSNFKDSHRKINEAIEILAELKELSNQKLISEVWKESNNNVFILNKEIETNKSQKDILSFRIISKLSDEGIIPLEYGSNIVEGLKKLILSAIFNEEHPQPHFFRTNKNSHEKLSRYKLGQTAFGSYVFNVEIDNYMHEQLQINENEIIETLPEERKIIKRIQNGIYNIREKDMDTLFENGYKKGLNANMCDALLNFNLENYDVKIESKVTWSDLLPRPDDIKEKVILENKDFYKVKILSEKYKEVKSIEQGIRGRIIKLINRKDSQGNSVERNIVMQTEVEGKSKNVKIELSDVDYKRACEAHKQDQEITISGELLKEGKTWMLVNYKDLKII</sequence>
<organism evidence="1 2">
    <name type="scientific">Clostridium beijerinckii</name>
    <name type="common">Clostridium MP</name>
    <dbReference type="NCBI Taxonomy" id="1520"/>
    <lineage>
        <taxon>Bacteria</taxon>
        <taxon>Bacillati</taxon>
        <taxon>Bacillota</taxon>
        <taxon>Clostridia</taxon>
        <taxon>Eubacteriales</taxon>
        <taxon>Clostridiaceae</taxon>
        <taxon>Clostridium</taxon>
    </lineage>
</organism>
<dbReference type="GeneID" id="66347114"/>